<feature type="compositionally biased region" description="Polar residues" evidence="20">
    <location>
        <begin position="703"/>
        <end position="716"/>
    </location>
</feature>
<evidence type="ECO:0000256" key="18">
    <source>
        <dbReference type="ARBA" id="ARBA00068838"/>
    </source>
</evidence>
<dbReference type="CDD" id="cd05147">
    <property type="entry name" value="RIO1_euk"/>
    <property type="match status" value="1"/>
</dbReference>
<comment type="catalytic activity">
    <reaction evidence="16">
        <text>L-threonyl-[protein] + ATP = O-phospho-L-threonyl-[protein] + ADP + H(+)</text>
        <dbReference type="Rhea" id="RHEA:46608"/>
        <dbReference type="Rhea" id="RHEA-COMP:11060"/>
        <dbReference type="Rhea" id="RHEA-COMP:11605"/>
        <dbReference type="ChEBI" id="CHEBI:15378"/>
        <dbReference type="ChEBI" id="CHEBI:30013"/>
        <dbReference type="ChEBI" id="CHEBI:30616"/>
        <dbReference type="ChEBI" id="CHEBI:61977"/>
        <dbReference type="ChEBI" id="CHEBI:456216"/>
        <dbReference type="EC" id="2.7.11.1"/>
    </reaction>
</comment>
<evidence type="ECO:0000256" key="15">
    <source>
        <dbReference type="ARBA" id="ARBA00022842"/>
    </source>
</evidence>
<keyword evidence="13" id="KW-0378">Hydrolase</keyword>
<keyword evidence="8" id="KW-0723">Serine/threonine-protein kinase</keyword>
<evidence type="ECO:0000256" key="12">
    <source>
        <dbReference type="ARBA" id="ARBA00022777"/>
    </source>
</evidence>
<dbReference type="PROSITE" id="PS01245">
    <property type="entry name" value="RIO1"/>
    <property type="match status" value="1"/>
</dbReference>
<evidence type="ECO:0000256" key="6">
    <source>
        <dbReference type="ARBA" id="ARBA00022490"/>
    </source>
</evidence>
<dbReference type="Gene3D" id="1.10.510.10">
    <property type="entry name" value="Transferase(Phosphotransferase) domain 1"/>
    <property type="match status" value="1"/>
</dbReference>
<proteinExistence type="inferred from homology"/>
<evidence type="ECO:0000256" key="17">
    <source>
        <dbReference type="ARBA" id="ARBA00048679"/>
    </source>
</evidence>
<feature type="compositionally biased region" description="Low complexity" evidence="20">
    <location>
        <begin position="668"/>
        <end position="679"/>
    </location>
</feature>
<dbReference type="Pfam" id="PF01163">
    <property type="entry name" value="RIO1"/>
    <property type="match status" value="1"/>
</dbReference>
<keyword evidence="11" id="KW-0547">Nucleotide-binding</keyword>
<feature type="compositionally biased region" description="Acidic residues" evidence="20">
    <location>
        <begin position="423"/>
        <end position="449"/>
    </location>
</feature>
<reference evidence="22" key="1">
    <citation type="journal article" date="2020" name="Ecol. Evol.">
        <title>Genome structure and content of the rice root-knot nematode (Meloidogyne graminicola).</title>
        <authorList>
            <person name="Phan N.T."/>
            <person name="Danchin E.G.J."/>
            <person name="Klopp C."/>
            <person name="Perfus-Barbeoch L."/>
            <person name="Kozlowski D.K."/>
            <person name="Koutsovoulos G.D."/>
            <person name="Lopez-Roques C."/>
            <person name="Bouchez O."/>
            <person name="Zahm M."/>
            <person name="Besnard G."/>
            <person name="Bellafiore S."/>
        </authorList>
    </citation>
    <scope>NUCLEOTIDE SEQUENCE</scope>
    <source>
        <strain evidence="22">VN-18</strain>
    </source>
</reference>
<comment type="similarity">
    <text evidence="3">Belongs to the protein kinase superfamily. RIO-type Ser/Thr kinase family.</text>
</comment>
<evidence type="ECO:0000256" key="2">
    <source>
        <dbReference type="ARBA" id="ARBA00004496"/>
    </source>
</evidence>
<comment type="cofactor">
    <cofactor evidence="1">
        <name>Mg(2+)</name>
        <dbReference type="ChEBI" id="CHEBI:18420"/>
    </cofactor>
</comment>
<evidence type="ECO:0000256" key="10">
    <source>
        <dbReference type="ARBA" id="ARBA00022723"/>
    </source>
</evidence>
<evidence type="ECO:0000313" key="23">
    <source>
        <dbReference type="Proteomes" id="UP000605970"/>
    </source>
</evidence>
<dbReference type="Proteomes" id="UP000605970">
    <property type="component" value="Unassembled WGS sequence"/>
</dbReference>
<evidence type="ECO:0000256" key="5">
    <source>
        <dbReference type="ARBA" id="ARBA00016038"/>
    </source>
</evidence>
<keyword evidence="19" id="KW-0175">Coiled coil</keyword>
<dbReference type="GO" id="GO:0046872">
    <property type="term" value="F:metal ion binding"/>
    <property type="evidence" value="ECO:0007669"/>
    <property type="project" value="UniProtKB-KW"/>
</dbReference>
<evidence type="ECO:0000256" key="16">
    <source>
        <dbReference type="ARBA" id="ARBA00047899"/>
    </source>
</evidence>
<keyword evidence="12 22" id="KW-0418">Kinase</keyword>
<keyword evidence="14" id="KW-0067">ATP-binding</keyword>
<dbReference type="GO" id="GO:0005737">
    <property type="term" value="C:cytoplasm"/>
    <property type="evidence" value="ECO:0007669"/>
    <property type="project" value="UniProtKB-SubCell"/>
</dbReference>
<keyword evidence="7" id="KW-0690">Ribosome biogenesis</keyword>
<dbReference type="InterPro" id="IPR051272">
    <property type="entry name" value="RIO-type_Ser/Thr_kinase"/>
</dbReference>
<feature type="region of interest" description="Disordered" evidence="20">
    <location>
        <begin position="1104"/>
        <end position="1142"/>
    </location>
</feature>
<evidence type="ECO:0000256" key="11">
    <source>
        <dbReference type="ARBA" id="ARBA00022741"/>
    </source>
</evidence>
<evidence type="ECO:0000256" key="13">
    <source>
        <dbReference type="ARBA" id="ARBA00022801"/>
    </source>
</evidence>
<evidence type="ECO:0000256" key="19">
    <source>
        <dbReference type="SAM" id="Coils"/>
    </source>
</evidence>
<feature type="compositionally biased region" description="Basic and acidic residues" evidence="20">
    <location>
        <begin position="467"/>
        <end position="488"/>
    </location>
</feature>
<accession>A0A8T0A4E8</accession>
<feature type="compositionally biased region" description="Polar residues" evidence="20">
    <location>
        <begin position="1031"/>
        <end position="1042"/>
    </location>
</feature>
<keyword evidence="10" id="KW-0479">Metal-binding</keyword>
<dbReference type="InterPro" id="IPR018935">
    <property type="entry name" value="RIO_kinase_CS"/>
</dbReference>
<keyword evidence="6" id="KW-0963">Cytoplasm</keyword>
<evidence type="ECO:0000256" key="4">
    <source>
        <dbReference type="ARBA" id="ARBA00012513"/>
    </source>
</evidence>
<feature type="compositionally biased region" description="Polar residues" evidence="20">
    <location>
        <begin position="1010"/>
        <end position="1024"/>
    </location>
</feature>
<feature type="region of interest" description="Disordered" evidence="20">
    <location>
        <begin position="423"/>
        <end position="493"/>
    </location>
</feature>
<evidence type="ECO:0000256" key="9">
    <source>
        <dbReference type="ARBA" id="ARBA00022679"/>
    </source>
</evidence>
<dbReference type="InterPro" id="IPR011009">
    <property type="entry name" value="Kinase-like_dom_sf"/>
</dbReference>
<feature type="region of interest" description="Disordered" evidence="20">
    <location>
        <begin position="642"/>
        <end position="781"/>
    </location>
</feature>
<dbReference type="GO" id="GO:0042254">
    <property type="term" value="P:ribosome biogenesis"/>
    <property type="evidence" value="ECO:0007669"/>
    <property type="project" value="UniProtKB-KW"/>
</dbReference>
<sequence>MHIRSDLLNPSCDPIFEQDDDDGSGEDFEEFADDCEEFTGKFNIFSSDLTKIFTSAGHSNYRPNRQSHNPLSASVLRAQSLRSGEAFIQAHLSKVEAAKEHRKLNDRSNRATVEQVLDPRTRLILFQLIQRGFFDTVEGCISTGKEANVYHGITENSSLAIKIYKTSILTFKDRDKYVAGEFRYRKGYCRHNPRKMVSTWAEKEIRNLQRMYLAGIPVPKPILLKTTAGHVLVMEFIGEDACPAPLLKNVNDIDAELADKLYVECVTIMRDMYRKCKLVHADLSEFNILFYDNHLVIIDVSQSVEHDHPNALTFLRSDISNITKFFMERGTKVFGMKRLFELIVDPMIDDLQFANALIHERQCDHLPDDSFFMNAYIPHKLEQIVTFEHDHIMEKQGFEPNNPFQKVIGKTFATERTIEDDICSDEDDYSSSDELNDQLSDEQETDEEVGSVNKQDKKTSHQLHPRLKGESNEERKARKEAVKEEKRDQRKNKVPKKIKVIILKSMAQLDNNIMNMSMTRSIYVGTDKTAEVLKRKEAAEKDRMARCEAKMREQEERLARAKNNKENELRERIRERQQKELERQKAALDRRCAQLNKLTAKKEEILQKNHQKASRILTNRPQKKLAFVFGSSTPRELCYLEKGGQQKRSNQTLSINSRGSTPPKLNLRSEPVSSRVPSRFMTNNRVEKPVHPDVMTRSVFGSLGSSAPTNKQQPTSPRRKPSAVKKQQSKSPIIPTTANKNNGPVSSPLMTQSLYSARPVQNGFSKSNGHSSEKKNENVSNEKTNMDLRQQRRPVIRPKVENQLMKSCNIETTISTNVQQTELDFSLLREKTFEETETFIKDKVVTDTNDSESLLSADINNIGSSNFVSPLLEEVRPPNIHVSHVELSNTTFLISDDNQLTSLQTQMEECSSNEDRNRESILSDRTLVLSRAGRDSTNTIVDATDTTLILISEQDQRSPSSNHSSLEESEVLTPKIDRTIPPMAIPPILEEKRNQRRQKLDEILQRTRTENVASPQMNSSSNGFTKKDNTFSDTPTTPTAISIENPLMSKSVDRSAALAAFLKHRRMMNKQESNGIEQQQQLPGQVSATIVPNNPSVNTIFHSEEKFNGSEEEDYNYRTVRTPPEDPHMNNNGNNEEIAYTY</sequence>
<keyword evidence="23" id="KW-1185">Reference proteome</keyword>
<evidence type="ECO:0000256" key="1">
    <source>
        <dbReference type="ARBA" id="ARBA00001946"/>
    </source>
</evidence>
<dbReference type="AlphaFoldDB" id="A0A8T0A4E8"/>
<evidence type="ECO:0000256" key="3">
    <source>
        <dbReference type="ARBA" id="ARBA00009196"/>
    </source>
</evidence>
<dbReference type="OrthoDB" id="205248at2759"/>
<evidence type="ECO:0000256" key="20">
    <source>
        <dbReference type="SAM" id="MobiDB-lite"/>
    </source>
</evidence>
<feature type="compositionally biased region" description="Polar residues" evidence="20">
    <location>
        <begin position="725"/>
        <end position="755"/>
    </location>
</feature>
<dbReference type="InterPro" id="IPR018934">
    <property type="entry name" value="RIO_dom"/>
</dbReference>
<comment type="caution">
    <text evidence="22">The sequence shown here is derived from an EMBL/GenBank/DDBJ whole genome shotgun (WGS) entry which is preliminary data.</text>
</comment>
<dbReference type="SUPFAM" id="SSF56112">
    <property type="entry name" value="Protein kinase-like (PK-like)"/>
    <property type="match status" value="1"/>
</dbReference>
<dbReference type="FunFam" id="3.30.200.20:FF:000148">
    <property type="entry name" value="Serine/threonine-protein kinase RIO1"/>
    <property type="match status" value="1"/>
</dbReference>
<evidence type="ECO:0000256" key="7">
    <source>
        <dbReference type="ARBA" id="ARBA00022517"/>
    </source>
</evidence>
<dbReference type="GO" id="GO:0004674">
    <property type="term" value="F:protein serine/threonine kinase activity"/>
    <property type="evidence" value="ECO:0007669"/>
    <property type="project" value="UniProtKB-KW"/>
</dbReference>
<feature type="region of interest" description="Disordered" evidence="20">
    <location>
        <begin position="1010"/>
        <end position="1046"/>
    </location>
</feature>
<dbReference type="SMART" id="SM00090">
    <property type="entry name" value="RIO"/>
    <property type="match status" value="1"/>
</dbReference>
<feature type="domain" description="RIO kinase" evidence="21">
    <location>
        <begin position="106"/>
        <end position="345"/>
    </location>
</feature>
<dbReference type="EMBL" id="JABEBT010000001">
    <property type="protein sequence ID" value="KAF7640189.1"/>
    <property type="molecule type" value="Genomic_DNA"/>
</dbReference>
<dbReference type="PANTHER" id="PTHR45723">
    <property type="entry name" value="SERINE/THREONINE-PROTEIN KINASE RIO1"/>
    <property type="match status" value="1"/>
</dbReference>
<dbReference type="InterPro" id="IPR000687">
    <property type="entry name" value="RIO_kinase"/>
</dbReference>
<evidence type="ECO:0000256" key="14">
    <source>
        <dbReference type="ARBA" id="ARBA00022840"/>
    </source>
</evidence>
<comment type="catalytic activity">
    <reaction evidence="17">
        <text>L-seryl-[protein] + ATP = O-phospho-L-seryl-[protein] + ADP + H(+)</text>
        <dbReference type="Rhea" id="RHEA:17989"/>
        <dbReference type="Rhea" id="RHEA-COMP:9863"/>
        <dbReference type="Rhea" id="RHEA-COMP:11604"/>
        <dbReference type="ChEBI" id="CHEBI:15378"/>
        <dbReference type="ChEBI" id="CHEBI:29999"/>
        <dbReference type="ChEBI" id="CHEBI:30616"/>
        <dbReference type="ChEBI" id="CHEBI:83421"/>
        <dbReference type="ChEBI" id="CHEBI:456216"/>
        <dbReference type="EC" id="2.7.11.1"/>
    </reaction>
</comment>
<dbReference type="GO" id="GO:0005524">
    <property type="term" value="F:ATP binding"/>
    <property type="evidence" value="ECO:0007669"/>
    <property type="project" value="UniProtKB-KW"/>
</dbReference>
<organism evidence="22 23">
    <name type="scientific">Meloidogyne graminicola</name>
    <dbReference type="NCBI Taxonomy" id="189291"/>
    <lineage>
        <taxon>Eukaryota</taxon>
        <taxon>Metazoa</taxon>
        <taxon>Ecdysozoa</taxon>
        <taxon>Nematoda</taxon>
        <taxon>Chromadorea</taxon>
        <taxon>Rhabditida</taxon>
        <taxon>Tylenchina</taxon>
        <taxon>Tylenchomorpha</taxon>
        <taxon>Tylenchoidea</taxon>
        <taxon>Meloidogynidae</taxon>
        <taxon>Meloidogyninae</taxon>
        <taxon>Meloidogyne</taxon>
    </lineage>
</organism>
<feature type="compositionally biased region" description="Acidic residues" evidence="20">
    <location>
        <begin position="16"/>
        <end position="26"/>
    </location>
</feature>
<dbReference type="GO" id="GO:0016787">
    <property type="term" value="F:hydrolase activity"/>
    <property type="evidence" value="ECO:0007669"/>
    <property type="project" value="UniProtKB-KW"/>
</dbReference>
<protein>
    <recommendedName>
        <fullName evidence="5">Serine/threonine-protein kinase RIO1</fullName>
        <ecNumber evidence="4">2.7.11.1</ecNumber>
    </recommendedName>
    <alternativeName>
        <fullName evidence="18">Serine/threonine-protein kinase rio1</fullName>
    </alternativeName>
</protein>
<gene>
    <name evidence="22" type="ORF">Mgra_00000016</name>
</gene>
<keyword evidence="9" id="KW-0808">Transferase</keyword>
<evidence type="ECO:0000256" key="8">
    <source>
        <dbReference type="ARBA" id="ARBA00022527"/>
    </source>
</evidence>
<evidence type="ECO:0000313" key="22">
    <source>
        <dbReference type="EMBL" id="KAF7640189.1"/>
    </source>
</evidence>
<feature type="compositionally biased region" description="Polar residues" evidence="20">
    <location>
        <begin position="646"/>
        <end position="660"/>
    </location>
</feature>
<dbReference type="EC" id="2.7.11.1" evidence="4"/>
<comment type="subcellular location">
    <subcellularLocation>
        <location evidence="2">Cytoplasm</location>
    </subcellularLocation>
</comment>
<dbReference type="Gene3D" id="3.30.200.20">
    <property type="entry name" value="Phosphorylase Kinase, domain 1"/>
    <property type="match status" value="1"/>
</dbReference>
<keyword evidence="15" id="KW-0460">Magnesium</keyword>
<name>A0A8T0A4E8_9BILA</name>
<feature type="coiled-coil region" evidence="19">
    <location>
        <begin position="530"/>
        <end position="598"/>
    </location>
</feature>
<evidence type="ECO:0000259" key="21">
    <source>
        <dbReference type="SMART" id="SM00090"/>
    </source>
</evidence>
<feature type="region of interest" description="Disordered" evidence="20">
    <location>
        <begin position="1"/>
        <end position="26"/>
    </location>
</feature>